<gene>
    <name evidence="3" type="ORF">CW362_21315</name>
</gene>
<feature type="non-terminal residue" evidence="3">
    <location>
        <position position="1"/>
    </location>
</feature>
<dbReference type="EMBL" id="PJOS01000040">
    <property type="protein sequence ID" value="PKT71076.1"/>
    <property type="molecule type" value="Genomic_DNA"/>
</dbReference>
<feature type="repeat" description="TPR" evidence="1">
    <location>
        <begin position="715"/>
        <end position="748"/>
    </location>
</feature>
<feature type="repeat" description="TPR" evidence="1">
    <location>
        <begin position="635"/>
        <end position="668"/>
    </location>
</feature>
<dbReference type="Pfam" id="PF13424">
    <property type="entry name" value="TPR_12"/>
    <property type="match status" value="4"/>
</dbReference>
<feature type="repeat" description="TPR" evidence="1">
    <location>
        <begin position="755"/>
        <end position="788"/>
    </location>
</feature>
<keyword evidence="4" id="KW-1185">Reference proteome</keyword>
<dbReference type="Gene3D" id="3.40.50.300">
    <property type="entry name" value="P-loop containing nucleotide triphosphate hydrolases"/>
    <property type="match status" value="1"/>
</dbReference>
<feature type="repeat" description="TPR" evidence="1">
    <location>
        <begin position="595"/>
        <end position="628"/>
    </location>
</feature>
<dbReference type="Gene3D" id="1.25.40.10">
    <property type="entry name" value="Tetratricopeptide repeat domain"/>
    <property type="match status" value="2"/>
</dbReference>
<protein>
    <submittedName>
        <fullName evidence="3">Uncharacterized protein</fullName>
    </submittedName>
</protein>
<dbReference type="Proteomes" id="UP000236178">
    <property type="component" value="Unassembled WGS sequence"/>
</dbReference>
<keyword evidence="1" id="KW-0802">TPR repeat</keyword>
<dbReference type="InterPro" id="IPR011990">
    <property type="entry name" value="TPR-like_helical_dom_sf"/>
</dbReference>
<evidence type="ECO:0000256" key="1">
    <source>
        <dbReference type="PROSITE-ProRule" id="PRU00339"/>
    </source>
</evidence>
<name>A0A2I0SMA6_9ACTN</name>
<dbReference type="RefSeq" id="WP_206301011.1">
    <property type="nucleotide sequence ID" value="NZ_KZ626879.1"/>
</dbReference>
<reference evidence="3 4" key="1">
    <citation type="submission" date="2017-12" db="EMBL/GenBank/DDBJ databases">
        <title>Streptomyces populusis sp. nov., a novel endophytic actinobacterium isolated from stems of Populus adenopoda Maxim.</title>
        <authorList>
            <person name="Wang Z."/>
        </authorList>
    </citation>
    <scope>NUCLEOTIDE SEQUENCE [LARGE SCALE GENOMIC DNA]</scope>
    <source>
        <strain evidence="3 4">A249</strain>
    </source>
</reference>
<sequence>LVLLLRDGFTGELPGNRRGERLPVMTMADVYEVLRERLKGRTVEGHRVPAPRMSTRDSGHRIPLAANRAHTPHTSSPPHLAPAAPVPGSPAKVHTAYAATRYFTGREDELTALARAAEQPAAVCVVHGRGGQGKTEVLRAAAARAGHRFPGGCLEIDLRGWTPGEQPRDPHMAIAEQLHHLGYGPERIPADLTARTETWRLQLAQHPVLLLLDNAHSAKQLAPLLPSAGSPSVVMISSRSELPEISAHLRYELSPLPTEDCVTVWHKMGISQDADDLGRLADRINGSPLALGPVGTRLLRGAHPTAILASLAGPNRHTAFPGLDAAERDAFDSAYTALDADLRTLIHHCAWHPGPDFAPDSLAAMAQRPEHEVEVRLTEIEQILIRKNNRYSLHDSSLAYARRTAAHHCTQDEERSSRSRLYHHLRTGLRHARDALSTSGSQDEQEARTARRWLDAHTQELQSAAHASSTDKWQGAADFLNAVGKALYMDDRYIEAEGIFRTVLTTTAPGSLEQANATYSLGDVHQQRGRYDEATTAYHDALITYQAIGDRHGQANTTHSLGEVHRMQGRYDEATTAYHDALAIYQDLDARIGQANTIDSLGDVHRLQGRYDEATTAYHDALAIYQDLGKRHGQANTIDSLGEVHRLQGRYDEATTAYHDALAIYQDLGDRLGQANTIYSLGDVHQQQGRYDEATTAYRNALAIYQDLGSRLGQANTIYSLGDVHQQQGRYDEATTAYHDALAIYQDLGARLGQANTIYSLGDVHRMRGRYDEATTAYHDALTVHQAIGDRLGQANTTHSLGQVHQSQGRYDEAVGEFQKARDLYSELGITEWADRCQLAASESEAARAKDAGSG</sequence>
<organism evidence="3 4">
    <name type="scientific">Streptomyces populi</name>
    <dbReference type="NCBI Taxonomy" id="2058924"/>
    <lineage>
        <taxon>Bacteria</taxon>
        <taxon>Bacillati</taxon>
        <taxon>Actinomycetota</taxon>
        <taxon>Actinomycetes</taxon>
        <taxon>Kitasatosporales</taxon>
        <taxon>Streptomycetaceae</taxon>
        <taxon>Streptomyces</taxon>
    </lineage>
</organism>
<proteinExistence type="predicted"/>
<feature type="repeat" description="TPR" evidence="1">
    <location>
        <begin position="555"/>
        <end position="588"/>
    </location>
</feature>
<evidence type="ECO:0000313" key="4">
    <source>
        <dbReference type="Proteomes" id="UP000236178"/>
    </source>
</evidence>
<dbReference type="PROSITE" id="PS50005">
    <property type="entry name" value="TPR"/>
    <property type="match status" value="7"/>
</dbReference>
<feature type="repeat" description="TPR" evidence="1">
    <location>
        <begin position="795"/>
        <end position="828"/>
    </location>
</feature>
<dbReference type="SUPFAM" id="SSF52540">
    <property type="entry name" value="P-loop containing nucleoside triphosphate hydrolases"/>
    <property type="match status" value="1"/>
</dbReference>
<feature type="repeat" description="TPR" evidence="1">
    <location>
        <begin position="675"/>
        <end position="708"/>
    </location>
</feature>
<evidence type="ECO:0000313" key="3">
    <source>
        <dbReference type="EMBL" id="PKT71076.1"/>
    </source>
</evidence>
<dbReference type="AlphaFoldDB" id="A0A2I0SMA6"/>
<dbReference type="PANTHER" id="PTHR10098:SF108">
    <property type="entry name" value="TETRATRICOPEPTIDE REPEAT PROTEIN 28"/>
    <property type="match status" value="1"/>
</dbReference>
<dbReference type="InterPro" id="IPR019734">
    <property type="entry name" value="TPR_rpt"/>
</dbReference>
<evidence type="ECO:0000256" key="2">
    <source>
        <dbReference type="SAM" id="MobiDB-lite"/>
    </source>
</evidence>
<comment type="caution">
    <text evidence="3">The sequence shown here is derived from an EMBL/GenBank/DDBJ whole genome shotgun (WGS) entry which is preliminary data.</text>
</comment>
<feature type="region of interest" description="Disordered" evidence="2">
    <location>
        <begin position="69"/>
        <end position="88"/>
    </location>
</feature>
<dbReference type="SMART" id="SM00028">
    <property type="entry name" value="TPR"/>
    <property type="match status" value="8"/>
</dbReference>
<accession>A0A2I0SMA6</accession>
<dbReference type="PANTHER" id="PTHR10098">
    <property type="entry name" value="RAPSYN-RELATED"/>
    <property type="match status" value="1"/>
</dbReference>
<dbReference type="SUPFAM" id="SSF48452">
    <property type="entry name" value="TPR-like"/>
    <property type="match status" value="2"/>
</dbReference>
<dbReference type="InterPro" id="IPR027417">
    <property type="entry name" value="P-loop_NTPase"/>
</dbReference>